<protein>
    <submittedName>
        <fullName evidence="1">DUF3052 family protein</fullName>
    </submittedName>
</protein>
<dbReference type="Proteomes" id="UP001595696">
    <property type="component" value="Unassembled WGS sequence"/>
</dbReference>
<comment type="caution">
    <text evidence="1">The sequence shown here is derived from an EMBL/GenBank/DDBJ whole genome shotgun (WGS) entry which is preliminary data.</text>
</comment>
<name>A0ABV8E3Q3_9NOCA</name>
<accession>A0ABV8E3Q3</accession>
<sequence>MHAAGARAHRLDLRADMPVREYGAAGVVDEQLRAELAAQLGAGLAAAIPEAALVWLRAEDAEPVDLARVAAALPPYAPIWVLTPKPGHPGHIPAAALGELADRAAVVLTDHTAITGGWTATCVRRRRAEPGS</sequence>
<evidence type="ECO:0000313" key="2">
    <source>
        <dbReference type="Proteomes" id="UP001595696"/>
    </source>
</evidence>
<dbReference type="Pfam" id="PF11253">
    <property type="entry name" value="DUF3052"/>
    <property type="match status" value="1"/>
</dbReference>
<reference evidence="2" key="1">
    <citation type="journal article" date="2019" name="Int. J. Syst. Evol. Microbiol.">
        <title>The Global Catalogue of Microorganisms (GCM) 10K type strain sequencing project: providing services to taxonomists for standard genome sequencing and annotation.</title>
        <authorList>
            <consortium name="The Broad Institute Genomics Platform"/>
            <consortium name="The Broad Institute Genome Sequencing Center for Infectious Disease"/>
            <person name="Wu L."/>
            <person name="Ma J."/>
        </authorList>
    </citation>
    <scope>NUCLEOTIDE SEQUENCE [LARGE SCALE GENOMIC DNA]</scope>
    <source>
        <strain evidence="2">CGMCC 4.7330</strain>
    </source>
</reference>
<gene>
    <name evidence="1" type="ORF">ACFO0B_30870</name>
</gene>
<evidence type="ECO:0000313" key="1">
    <source>
        <dbReference type="EMBL" id="MFC3966407.1"/>
    </source>
</evidence>
<dbReference type="InterPro" id="IPR021412">
    <property type="entry name" value="DUF3052"/>
</dbReference>
<organism evidence="1 2">
    <name type="scientific">Nocardia jiangsuensis</name>
    <dbReference type="NCBI Taxonomy" id="1691563"/>
    <lineage>
        <taxon>Bacteria</taxon>
        <taxon>Bacillati</taxon>
        <taxon>Actinomycetota</taxon>
        <taxon>Actinomycetes</taxon>
        <taxon>Mycobacteriales</taxon>
        <taxon>Nocardiaceae</taxon>
        <taxon>Nocardia</taxon>
    </lineage>
</organism>
<dbReference type="EMBL" id="JBHSAX010000033">
    <property type="protein sequence ID" value="MFC3966407.1"/>
    <property type="molecule type" value="Genomic_DNA"/>
</dbReference>
<dbReference type="RefSeq" id="WP_378617076.1">
    <property type="nucleotide sequence ID" value="NZ_JBHSAX010000033.1"/>
</dbReference>
<proteinExistence type="predicted"/>
<keyword evidence="2" id="KW-1185">Reference proteome</keyword>